<dbReference type="InterPro" id="IPR015797">
    <property type="entry name" value="NUDIX_hydrolase-like_dom_sf"/>
</dbReference>
<dbReference type="Proteomes" id="UP000751190">
    <property type="component" value="Unassembled WGS sequence"/>
</dbReference>
<evidence type="ECO:0000313" key="4">
    <source>
        <dbReference type="Proteomes" id="UP000751190"/>
    </source>
</evidence>
<dbReference type="PROSITE" id="PS51462">
    <property type="entry name" value="NUDIX"/>
    <property type="match status" value="1"/>
</dbReference>
<dbReference type="InterPro" id="IPR000086">
    <property type="entry name" value="NUDIX_hydrolase_dom"/>
</dbReference>
<comment type="caution">
    <text evidence="3">The sequence shown here is derived from an EMBL/GenBank/DDBJ whole genome shotgun (WGS) entry which is preliminary data.</text>
</comment>
<dbReference type="InterPro" id="IPR031804">
    <property type="entry name" value="DUF4743"/>
</dbReference>
<keyword evidence="1" id="KW-0732">Signal</keyword>
<dbReference type="PANTHER" id="PTHR13622:SF8">
    <property type="entry name" value="THIAMIN PYROPHOSPHOKINASE 1"/>
    <property type="match status" value="1"/>
</dbReference>
<dbReference type="Pfam" id="PF15916">
    <property type="entry name" value="DUF4743"/>
    <property type="match status" value="1"/>
</dbReference>
<evidence type="ECO:0000313" key="3">
    <source>
        <dbReference type="EMBL" id="KAG8467281.1"/>
    </source>
</evidence>
<proteinExistence type="predicted"/>
<dbReference type="EMBL" id="JAGTXO010000006">
    <property type="protein sequence ID" value="KAG8467281.1"/>
    <property type="molecule type" value="Genomic_DNA"/>
</dbReference>
<protein>
    <recommendedName>
        <fullName evidence="2">Nudix hydrolase domain-containing protein</fullName>
    </recommendedName>
</protein>
<dbReference type="OMA" id="VPLQTMY"/>
<accession>A0A8J5XQS1</accession>
<sequence length="312" mass="34605">MLLPFSALSSLALFVASDQMVPRFVELVKGLAYGVPPRACRPFVVGGQSLGMMLQNSANELRRFPNTFRVTDDEVRLIAGGDSVEMRSEAVMRTLEALRDDGRIDMLRGWRSETWPMKRSFYAPPEVLVERAAIPMFGVPAFGCFVNGLVGASHIWVGRRSRTKATYAGKLDLIAAGGLSHGELPSENVLKECEEEASIPRQLAQQARSAGLVSYTALDETGWGIKRDTLFVYDLHLPPPDQFRPAPGDDEVESFELLSIKEVMRSIADTPDEWKPNVALVLIDLCVRLGHISPDREGYLELVHSLRTFCGR</sequence>
<reference evidence="3" key="1">
    <citation type="submission" date="2021-05" db="EMBL/GenBank/DDBJ databases">
        <title>The genome of the haptophyte Pavlova lutheri (Diacronema luteri, Pavlovales) - a model for lipid biosynthesis in eukaryotic algae.</title>
        <authorList>
            <person name="Hulatt C.J."/>
            <person name="Posewitz M.C."/>
        </authorList>
    </citation>
    <scope>NUCLEOTIDE SEQUENCE</scope>
    <source>
        <strain evidence="3">NIVA-4/92</strain>
    </source>
</reference>
<dbReference type="GO" id="GO:0044715">
    <property type="term" value="F:8-oxo-dGDP phosphatase activity"/>
    <property type="evidence" value="ECO:0007669"/>
    <property type="project" value="TreeGrafter"/>
</dbReference>
<dbReference type="PANTHER" id="PTHR13622">
    <property type="entry name" value="THIAMIN PYROPHOSPHOKINASE"/>
    <property type="match status" value="1"/>
</dbReference>
<gene>
    <name evidence="3" type="ORF">KFE25_000597</name>
</gene>
<dbReference type="SUPFAM" id="SSF55811">
    <property type="entry name" value="Nudix"/>
    <property type="match status" value="1"/>
</dbReference>
<dbReference type="FunFam" id="3.90.79.10:FF:000019">
    <property type="entry name" value="Thiamin pyrophosphokinase, putative"/>
    <property type="match status" value="1"/>
</dbReference>
<dbReference type="OrthoDB" id="10261522at2759"/>
<dbReference type="CDD" id="cd03676">
    <property type="entry name" value="NUDIX_Tnr3_like"/>
    <property type="match status" value="1"/>
</dbReference>
<evidence type="ECO:0000256" key="1">
    <source>
        <dbReference type="SAM" id="SignalP"/>
    </source>
</evidence>
<feature type="chain" id="PRO_5035226661" description="Nudix hydrolase domain-containing protein" evidence="1">
    <location>
        <begin position="18"/>
        <end position="312"/>
    </location>
</feature>
<keyword evidence="4" id="KW-1185">Reference proteome</keyword>
<feature type="signal peptide" evidence="1">
    <location>
        <begin position="1"/>
        <end position="17"/>
    </location>
</feature>
<dbReference type="Gene3D" id="3.90.79.10">
    <property type="entry name" value="Nucleoside Triphosphate Pyrophosphohydrolase"/>
    <property type="match status" value="1"/>
</dbReference>
<name>A0A8J5XQS1_DIALT</name>
<organism evidence="3 4">
    <name type="scientific">Diacronema lutheri</name>
    <name type="common">Unicellular marine alga</name>
    <name type="synonym">Monochrysis lutheri</name>
    <dbReference type="NCBI Taxonomy" id="2081491"/>
    <lineage>
        <taxon>Eukaryota</taxon>
        <taxon>Haptista</taxon>
        <taxon>Haptophyta</taxon>
        <taxon>Pavlovophyceae</taxon>
        <taxon>Pavlovales</taxon>
        <taxon>Pavlovaceae</taxon>
        <taxon>Diacronema</taxon>
    </lineage>
</organism>
<dbReference type="AlphaFoldDB" id="A0A8J5XQS1"/>
<dbReference type="Pfam" id="PF00293">
    <property type="entry name" value="NUDIX"/>
    <property type="match status" value="1"/>
</dbReference>
<feature type="domain" description="Nudix hydrolase" evidence="2">
    <location>
        <begin position="136"/>
        <end position="280"/>
    </location>
</feature>
<evidence type="ECO:0000259" key="2">
    <source>
        <dbReference type="PROSITE" id="PS51462"/>
    </source>
</evidence>